<protein>
    <recommendedName>
        <fullName evidence="4">Signal recognition particle subunit SRP72</fullName>
    </recommendedName>
</protein>
<dbReference type="PANTHER" id="PTHR14094">
    <property type="entry name" value="SIGNAL RECOGNITION PARTICLE 72"/>
    <property type="match status" value="1"/>
</dbReference>
<comment type="subcellular location">
    <subcellularLocation>
        <location evidence="2">Cytoplasm</location>
    </subcellularLocation>
    <subcellularLocation>
        <location evidence="1">Endoplasmic reticulum</location>
    </subcellularLocation>
</comment>
<evidence type="ECO:0000256" key="9">
    <source>
        <dbReference type="ARBA" id="ARBA00023135"/>
    </source>
</evidence>
<dbReference type="InterPro" id="IPR026270">
    <property type="entry name" value="SRP72"/>
</dbReference>
<feature type="compositionally biased region" description="Basic residues" evidence="11">
    <location>
        <begin position="600"/>
        <end position="610"/>
    </location>
</feature>
<dbReference type="Pfam" id="PF08492">
    <property type="entry name" value="SRP72"/>
    <property type="match status" value="1"/>
</dbReference>
<dbReference type="GO" id="GO:0006614">
    <property type="term" value="P:SRP-dependent cotranslational protein targeting to membrane"/>
    <property type="evidence" value="ECO:0007669"/>
    <property type="project" value="InterPro"/>
</dbReference>
<dbReference type="KEGG" id="aali:118468493"/>
<evidence type="ECO:0000256" key="1">
    <source>
        <dbReference type="ARBA" id="ARBA00004240"/>
    </source>
</evidence>
<evidence type="ECO:0000259" key="12">
    <source>
        <dbReference type="Pfam" id="PF08492"/>
    </source>
</evidence>
<dbReference type="GO" id="GO:0043022">
    <property type="term" value="F:ribosome binding"/>
    <property type="evidence" value="ECO:0007669"/>
    <property type="project" value="TreeGrafter"/>
</dbReference>
<evidence type="ECO:0000256" key="8">
    <source>
        <dbReference type="ARBA" id="ARBA00022824"/>
    </source>
</evidence>
<feature type="domain" description="Signal recognition particle SRP72 subunit RNA-binding" evidence="12">
    <location>
        <begin position="588"/>
        <end position="636"/>
    </location>
</feature>
<dbReference type="GeneID" id="118468493"/>
<dbReference type="Pfam" id="PF17004">
    <property type="entry name" value="SRP_TPR_like"/>
    <property type="match status" value="1"/>
</dbReference>
<keyword evidence="5" id="KW-0963">Cytoplasm</keyword>
<feature type="compositionally biased region" description="Polar residues" evidence="11">
    <location>
        <begin position="665"/>
        <end position="686"/>
    </location>
</feature>
<dbReference type="Proteomes" id="UP000069272">
    <property type="component" value="Chromosome 2R"/>
</dbReference>
<dbReference type="VEuPathDB" id="VectorBase:AALB20_033527"/>
<feature type="region of interest" description="Disordered" evidence="11">
    <location>
        <begin position="565"/>
        <end position="709"/>
    </location>
</feature>
<dbReference type="OrthoDB" id="5421607at2759"/>
<dbReference type="PANTHER" id="PTHR14094:SF9">
    <property type="entry name" value="SIGNAL RECOGNITION PARTICLE SUBUNIT SRP72"/>
    <property type="match status" value="1"/>
</dbReference>
<dbReference type="InterPro" id="IPR019734">
    <property type="entry name" value="TPR_rpt"/>
</dbReference>
<dbReference type="VEuPathDB" id="VectorBase:AALB002713"/>
<sequence>MSKGESKEATIRQLYTELNKYCGASEYDKALKTANKILTHDPSEWKAAKCKLVCLIQRSKFEEVLRFLERHGGGAIPDTSFEKAYAEYRLNRAEQALRTIQQSTGSTGKPVSEWGPSLSPNLQELLAQVLYRLERFDECFELYRTIIKHTHDDYDDERRTNMSAVAANLAIVGDATSESTAQTVASLPEDTYELVYNAACALAGRQQYGEAERKLRSSEKMCRESLEEDGASEEDIIDEITIIKVQLAYCLQMQGRVKEASALYADALRHKTNDAALTAVVSNNLVVINRDQNVFDSKKKMKVATSEQAEQKLTSRQRKTIAFNNCLLAYFASQPTECALLAARLADAHPDLEFQAQLVRVAQLARDKKYREAIEALEQYAQRLPRDRTIELLQVRFAIVQLQLVAGNRKAAIETLESLGEARYRPGVVSALVTLHLGQDNKQAASEILKSAVDWYKRQKTSSGSNATGSISDTDLSDMWRQAASFHLRGGEPETAAKSLEELLRTHPNDVKLLAQLVIAYAQFDPKRAQQASRRLPALDTLTTVSEIDALEATNWMMIAKAVRRKQPGTGSGRGADQSPGAGTPGAEQQQTAAAAAARSQKRKKRKGKLPKNYDPDAQPDPERWLPRYERTGYRKKRDRRVKEIIKGSQGTASGQADQFDMSKAYNQTKQSPATPSTGVSQQEQMATAAAATRQLPRKSQHKKKKGKH</sequence>
<accession>A0A182F889</accession>
<dbReference type="AlphaFoldDB" id="A0A182F889"/>
<evidence type="ECO:0000256" key="6">
    <source>
        <dbReference type="ARBA" id="ARBA00022737"/>
    </source>
</evidence>
<evidence type="ECO:0000256" key="5">
    <source>
        <dbReference type="ARBA" id="ARBA00022490"/>
    </source>
</evidence>
<reference evidence="13 14" key="1">
    <citation type="journal article" date="2017" name="G3 (Bethesda)">
        <title>The Physical Genome Mapping of Anopheles albimanus Corrected Scaffold Misassemblies and Identified Interarm Rearrangements in Genus Anopheles.</title>
        <authorList>
            <person name="Artemov G.N."/>
            <person name="Peery A.N."/>
            <person name="Jiang X."/>
            <person name="Tu Z."/>
            <person name="Stegniy V.N."/>
            <person name="Sharakhova M.V."/>
            <person name="Sharakhov I.V."/>
        </authorList>
    </citation>
    <scope>NUCLEOTIDE SEQUENCE [LARGE SCALE GENOMIC DNA]</scope>
    <source>
        <strain evidence="13 14">ALBI9_A</strain>
    </source>
</reference>
<evidence type="ECO:0000256" key="3">
    <source>
        <dbReference type="ARBA" id="ARBA00007676"/>
    </source>
</evidence>
<feature type="compositionally biased region" description="Basic and acidic residues" evidence="11">
    <location>
        <begin position="621"/>
        <end position="633"/>
    </location>
</feature>
<keyword evidence="14" id="KW-1185">Reference proteome</keyword>
<dbReference type="GO" id="GO:0008312">
    <property type="term" value="F:7S RNA binding"/>
    <property type="evidence" value="ECO:0007669"/>
    <property type="project" value="InterPro"/>
</dbReference>
<keyword evidence="9" id="KW-0733">Signal recognition particle</keyword>
<dbReference type="RefSeq" id="XP_035795214.1">
    <property type="nucleotide sequence ID" value="XM_035939321.1"/>
</dbReference>
<dbReference type="Gene3D" id="1.25.40.10">
    <property type="entry name" value="Tetratricopeptide repeat domain"/>
    <property type="match status" value="3"/>
</dbReference>
<evidence type="ECO:0000256" key="4">
    <source>
        <dbReference type="ARBA" id="ARBA00018350"/>
    </source>
</evidence>
<keyword evidence="10" id="KW-0687">Ribonucleoprotein</keyword>
<feature type="compositionally biased region" description="Basic residues" evidence="11">
    <location>
        <begin position="696"/>
        <end position="709"/>
    </location>
</feature>
<name>A0A182F889_ANOAL</name>
<dbReference type="InterPro" id="IPR031545">
    <property type="entry name" value="SRP72_TPR-like"/>
</dbReference>
<dbReference type="InterPro" id="IPR013699">
    <property type="entry name" value="Signal_recog_part_SRP72_RNA-bd"/>
</dbReference>
<dbReference type="InterPro" id="IPR011990">
    <property type="entry name" value="TPR-like_helical_dom_sf"/>
</dbReference>
<keyword evidence="8" id="KW-0256">Endoplasmic reticulum</keyword>
<evidence type="ECO:0000256" key="7">
    <source>
        <dbReference type="ARBA" id="ARBA00022803"/>
    </source>
</evidence>
<evidence type="ECO:0000313" key="14">
    <source>
        <dbReference type="Proteomes" id="UP000069272"/>
    </source>
</evidence>
<dbReference type="EnsemblMetazoa" id="AALB002713-RA">
    <property type="protein sequence ID" value="AALB002713-PA"/>
    <property type="gene ID" value="AALB002713"/>
</dbReference>
<dbReference type="FunFam" id="1.25.40.10:FF:000062">
    <property type="entry name" value="Signal recognition particle subunit SRP72"/>
    <property type="match status" value="1"/>
</dbReference>
<evidence type="ECO:0000256" key="2">
    <source>
        <dbReference type="ARBA" id="ARBA00004496"/>
    </source>
</evidence>
<evidence type="ECO:0000256" key="11">
    <source>
        <dbReference type="SAM" id="MobiDB-lite"/>
    </source>
</evidence>
<keyword evidence="7" id="KW-0802">TPR repeat</keyword>
<dbReference type="SMART" id="SM00028">
    <property type="entry name" value="TPR"/>
    <property type="match status" value="5"/>
</dbReference>
<evidence type="ECO:0000313" key="13">
    <source>
        <dbReference type="EnsemblMetazoa" id="AALB002713-PA"/>
    </source>
</evidence>
<feature type="compositionally biased region" description="Low complexity" evidence="11">
    <location>
        <begin position="580"/>
        <end position="599"/>
    </location>
</feature>
<keyword evidence="6" id="KW-0677">Repeat</keyword>
<dbReference type="CTD" id="6731"/>
<dbReference type="GO" id="GO:0005786">
    <property type="term" value="C:signal recognition particle, endoplasmic reticulum targeting"/>
    <property type="evidence" value="ECO:0007669"/>
    <property type="project" value="UniProtKB-KW"/>
</dbReference>
<evidence type="ECO:0000256" key="10">
    <source>
        <dbReference type="ARBA" id="ARBA00023274"/>
    </source>
</evidence>
<organism evidence="13 14">
    <name type="scientific">Anopheles albimanus</name>
    <name type="common">New world malaria mosquito</name>
    <dbReference type="NCBI Taxonomy" id="7167"/>
    <lineage>
        <taxon>Eukaryota</taxon>
        <taxon>Metazoa</taxon>
        <taxon>Ecdysozoa</taxon>
        <taxon>Arthropoda</taxon>
        <taxon>Hexapoda</taxon>
        <taxon>Insecta</taxon>
        <taxon>Pterygota</taxon>
        <taxon>Neoptera</taxon>
        <taxon>Endopterygota</taxon>
        <taxon>Diptera</taxon>
        <taxon>Nematocera</taxon>
        <taxon>Culicoidea</taxon>
        <taxon>Culicidae</taxon>
        <taxon>Anophelinae</taxon>
        <taxon>Anopheles</taxon>
    </lineage>
</organism>
<proteinExistence type="inferred from homology"/>
<dbReference type="GO" id="GO:0005783">
    <property type="term" value="C:endoplasmic reticulum"/>
    <property type="evidence" value="ECO:0007669"/>
    <property type="project" value="UniProtKB-SubCell"/>
</dbReference>
<reference evidence="13" key="2">
    <citation type="submission" date="2022-08" db="UniProtKB">
        <authorList>
            <consortium name="EnsemblMetazoa"/>
        </authorList>
    </citation>
    <scope>IDENTIFICATION</scope>
    <source>
        <strain evidence="13">STECLA/ALBI9_A</strain>
    </source>
</reference>
<dbReference type="SUPFAM" id="SSF48452">
    <property type="entry name" value="TPR-like"/>
    <property type="match status" value="2"/>
</dbReference>
<dbReference type="STRING" id="7167.A0A182F889"/>
<comment type="similarity">
    <text evidence="3">Belongs to the SRP72 family.</text>
</comment>
<dbReference type="PIRSF" id="PIRSF038922">
    <property type="entry name" value="SRP72"/>
    <property type="match status" value="1"/>
</dbReference>